<reference evidence="2 3" key="1">
    <citation type="submission" date="2017-02" db="EMBL/GenBank/DDBJ databases">
        <authorList>
            <person name="Peterson S.W."/>
        </authorList>
    </citation>
    <scope>NUCLEOTIDE SEQUENCE [LARGE SCALE GENOMIC DNA]</scope>
    <source>
        <strain evidence="2 3">ATCC 43324</strain>
    </source>
</reference>
<dbReference type="GO" id="GO:0016758">
    <property type="term" value="F:hexosyltransferase activity"/>
    <property type="evidence" value="ECO:0007669"/>
    <property type="project" value="TreeGrafter"/>
</dbReference>
<dbReference type="InterPro" id="IPR050194">
    <property type="entry name" value="Glycosyltransferase_grp1"/>
</dbReference>
<dbReference type="SUPFAM" id="SSF53756">
    <property type="entry name" value="UDP-Glycosyltransferase/glycogen phosphorylase"/>
    <property type="match status" value="1"/>
</dbReference>
<proteinExistence type="predicted"/>
<dbReference type="RefSeq" id="WP_025070875.1">
    <property type="nucleotide sequence ID" value="NZ_FUXK01000007.1"/>
</dbReference>
<gene>
    <name evidence="2" type="ORF">SAMN02745202_00779</name>
</gene>
<protein>
    <submittedName>
        <fullName evidence="2">Glycosyltransferase involved in cell wall bisynthesis</fullName>
    </submittedName>
</protein>
<dbReference type="PANTHER" id="PTHR45947">
    <property type="entry name" value="SULFOQUINOVOSYL TRANSFERASE SQD2"/>
    <property type="match status" value="1"/>
</dbReference>
<accession>A0A1T4MLP2</accession>
<dbReference type="CDD" id="cd03801">
    <property type="entry name" value="GT4_PimA-like"/>
    <property type="match status" value="1"/>
</dbReference>
<dbReference type="Gene3D" id="3.40.50.2000">
    <property type="entry name" value="Glycogen Phosphorylase B"/>
    <property type="match status" value="2"/>
</dbReference>
<organism evidence="2 3">
    <name type="scientific">Segatella oulorum</name>
    <dbReference type="NCBI Taxonomy" id="28136"/>
    <lineage>
        <taxon>Bacteria</taxon>
        <taxon>Pseudomonadati</taxon>
        <taxon>Bacteroidota</taxon>
        <taxon>Bacteroidia</taxon>
        <taxon>Bacteroidales</taxon>
        <taxon>Prevotellaceae</taxon>
        <taxon>Segatella</taxon>
    </lineage>
</organism>
<feature type="domain" description="Glycosyltransferase subfamily 4-like N-terminal" evidence="1">
    <location>
        <begin position="15"/>
        <end position="184"/>
    </location>
</feature>
<name>A0A1T4MLP2_9BACT</name>
<dbReference type="AlphaFoldDB" id="A0A1T4MLP2"/>
<dbReference type="InterPro" id="IPR028098">
    <property type="entry name" value="Glyco_trans_4-like_N"/>
</dbReference>
<dbReference type="Pfam" id="PF13692">
    <property type="entry name" value="Glyco_trans_1_4"/>
    <property type="match status" value="1"/>
</dbReference>
<evidence type="ECO:0000259" key="1">
    <source>
        <dbReference type="Pfam" id="PF13439"/>
    </source>
</evidence>
<dbReference type="eggNOG" id="COG0438">
    <property type="taxonomic scope" value="Bacteria"/>
</dbReference>
<dbReference type="STRING" id="28136.SAMN02745202_00779"/>
<dbReference type="Proteomes" id="UP000190065">
    <property type="component" value="Unassembled WGS sequence"/>
</dbReference>
<keyword evidence="2" id="KW-0808">Transferase</keyword>
<evidence type="ECO:0000313" key="3">
    <source>
        <dbReference type="Proteomes" id="UP000190065"/>
    </source>
</evidence>
<dbReference type="EMBL" id="FUXK01000007">
    <property type="protein sequence ID" value="SJZ67902.1"/>
    <property type="molecule type" value="Genomic_DNA"/>
</dbReference>
<evidence type="ECO:0000313" key="2">
    <source>
        <dbReference type="EMBL" id="SJZ67902.1"/>
    </source>
</evidence>
<dbReference type="Pfam" id="PF13439">
    <property type="entry name" value="Glyco_transf_4"/>
    <property type="match status" value="1"/>
</dbReference>
<sequence length="374" mass="43163">MMKMVVFHVISHLDVGGAERVAFSIAASPNPAFEYHIVEVIRGRSAFTQHMIRELQQRHIAYHRSYVPAIRFHYLFEKLATWLFPLWFLWLFLRYKPAIIHSHTEIPDLAVYRFFQWFPSLLQRVGLVRTIHNTQLWTGMSHTGQRVEAFFQAHNANIAISKSVQESYQKRYAALPPIIYNGVAPVEQRRYAQLKAGKINVLFAGRFEEQKGIDVLIAVIKALRNDERYHFHVMGSGTMQALIERELEAMPHVSLSAPLAHLSHYLASFDYLFMPSRFEGLSILALEANFNGLPIVGNACPGLRDTLPTDWPLLVKHNDISAYLQLFSAQLQTFSRAQLQQQAYDFVAQHFSMATMQQRYEAVYNEKRKTRTPA</sequence>
<dbReference type="PANTHER" id="PTHR45947:SF3">
    <property type="entry name" value="SULFOQUINOVOSYL TRANSFERASE SQD2"/>
    <property type="match status" value="1"/>
</dbReference>